<dbReference type="EMBL" id="BRYA01000162">
    <property type="protein sequence ID" value="GMI41957.1"/>
    <property type="molecule type" value="Genomic_DNA"/>
</dbReference>
<dbReference type="Proteomes" id="UP001165065">
    <property type="component" value="Unassembled WGS sequence"/>
</dbReference>
<feature type="coiled-coil region" evidence="1">
    <location>
        <begin position="306"/>
        <end position="340"/>
    </location>
</feature>
<dbReference type="PANTHER" id="PTHR32258:SF26">
    <property type="entry name" value="KINASE INTERACTING (KIP1-LIKE) FAMILY PROTEIN"/>
    <property type="match status" value="1"/>
</dbReference>
<gene>
    <name evidence="3" type="ORF">TrCOL_g13759</name>
</gene>
<proteinExistence type="predicted"/>
<feature type="region of interest" description="Disordered" evidence="2">
    <location>
        <begin position="626"/>
        <end position="667"/>
    </location>
</feature>
<feature type="region of interest" description="Disordered" evidence="2">
    <location>
        <begin position="741"/>
        <end position="778"/>
    </location>
</feature>
<dbReference type="OrthoDB" id="195586at2759"/>
<organism evidence="3 4">
    <name type="scientific">Triparma columacea</name>
    <dbReference type="NCBI Taxonomy" id="722753"/>
    <lineage>
        <taxon>Eukaryota</taxon>
        <taxon>Sar</taxon>
        <taxon>Stramenopiles</taxon>
        <taxon>Ochrophyta</taxon>
        <taxon>Bolidophyceae</taxon>
        <taxon>Parmales</taxon>
        <taxon>Triparmaceae</taxon>
        <taxon>Triparma</taxon>
    </lineage>
</organism>
<feature type="compositionally biased region" description="Basic and acidic residues" evidence="2">
    <location>
        <begin position="626"/>
        <end position="642"/>
    </location>
</feature>
<evidence type="ECO:0000256" key="1">
    <source>
        <dbReference type="SAM" id="Coils"/>
    </source>
</evidence>
<reference evidence="4" key="1">
    <citation type="journal article" date="2023" name="Commun. Biol.">
        <title>Genome analysis of Parmales, the sister group of diatoms, reveals the evolutionary specialization of diatoms from phago-mixotrophs to photoautotrophs.</title>
        <authorList>
            <person name="Ban H."/>
            <person name="Sato S."/>
            <person name="Yoshikawa S."/>
            <person name="Yamada K."/>
            <person name="Nakamura Y."/>
            <person name="Ichinomiya M."/>
            <person name="Sato N."/>
            <person name="Blanc-Mathieu R."/>
            <person name="Endo H."/>
            <person name="Kuwata A."/>
            <person name="Ogata H."/>
        </authorList>
    </citation>
    <scope>NUCLEOTIDE SEQUENCE [LARGE SCALE GENOMIC DNA]</scope>
</reference>
<feature type="compositionally biased region" description="Polar residues" evidence="2">
    <location>
        <begin position="462"/>
        <end position="472"/>
    </location>
</feature>
<feature type="compositionally biased region" description="Basic and acidic residues" evidence="2">
    <location>
        <begin position="650"/>
        <end position="667"/>
    </location>
</feature>
<feature type="region of interest" description="Disordered" evidence="2">
    <location>
        <begin position="370"/>
        <end position="399"/>
    </location>
</feature>
<dbReference type="AlphaFoldDB" id="A0A9W7L9B0"/>
<keyword evidence="1" id="KW-0175">Coiled coil</keyword>
<feature type="region of interest" description="Disordered" evidence="2">
    <location>
        <begin position="19"/>
        <end position="75"/>
    </location>
</feature>
<accession>A0A9W7L9B0</accession>
<evidence type="ECO:0000313" key="4">
    <source>
        <dbReference type="Proteomes" id="UP001165065"/>
    </source>
</evidence>
<dbReference type="PANTHER" id="PTHR32258">
    <property type="entry name" value="PROTEIN NETWORKED 4A"/>
    <property type="match status" value="1"/>
</dbReference>
<feature type="compositionally biased region" description="Pro residues" evidence="2">
    <location>
        <begin position="438"/>
        <end position="451"/>
    </location>
</feature>
<protein>
    <submittedName>
        <fullName evidence="3">Uncharacterized protein</fullName>
    </submittedName>
</protein>
<sequence length="778" mass="89639">MSATALKRSFSQVFQSEQAKVAEANESLKPPFSTCWTMTQGPDKVAPPPSRGSSSAHTPLAPPPPHAHLDPSLSHPMAEHKEDMNLSSSFASDYNLANSQNYVHTNHAAYLRSTMEKNLDAINHNIPRTSTVENEKIYFDGVTHAHSLSIQLAREKRRNDSLIDELTSAKRELRELNDRRYDSKNKLTRDINTQQHEISNLSGKIMDLELELKKSTQEKREMQVEFKKYKRNFERQIEGYQRKSLQTINNAEDHLVQYNDEWTKRMEDEREQWIKKVRMREELSEHNMMALQNQFSEAHQFYNLHLQKLRKQMIKEESKRAKVEEEMEETKSLLLREQAARKALTNQLKKERRWREKCINVTKSVMNLKAENNLDNGVGQPASTSPPSSSPPASPYAEDPVLAMDPASVAYLNAVADFEKTEQANAAAAEALSGSRFFPPPSPQPMLPPQPQRRHTVPQHAPHQSPSHTTNVILEEEKRKNKLLTLELLRQRAFHNSGLPSPPPLHADFTNLSVQIPSPKLSSPARYPPTSPYFPLGSAAGAVVPEEVAALRVAVERADVERVLEAEIGIEKDVELERLRLELEQERNRRTKEAGEVEDLKLQIDKAVQDEREQLAKEYHDMLKQREALDRERERQKDEKTKNILSSSTKMHEALEHEKSAHAREREDYLREREEHREKVKEMVETTKLLQLQKDEEMAEMQASLERKHKEEVERIRLEGEAVNNQLKAMRQQMAGRGVVAQVESETVSPVSDKVNKRRSMPDVDEEFRQKYGQRHEY</sequence>
<comment type="caution">
    <text evidence="3">The sequence shown here is derived from an EMBL/GenBank/DDBJ whole genome shotgun (WGS) entry which is preliminary data.</text>
</comment>
<feature type="coiled-coil region" evidence="1">
    <location>
        <begin position="152"/>
        <end position="232"/>
    </location>
</feature>
<feature type="region of interest" description="Disordered" evidence="2">
    <location>
        <begin position="426"/>
        <end position="474"/>
    </location>
</feature>
<dbReference type="InterPro" id="IPR051861">
    <property type="entry name" value="NET_actin-binding_domain"/>
</dbReference>
<name>A0A9W7L9B0_9STRA</name>
<keyword evidence="4" id="KW-1185">Reference proteome</keyword>
<feature type="compositionally biased region" description="Basic and acidic residues" evidence="2">
    <location>
        <begin position="767"/>
        <end position="778"/>
    </location>
</feature>
<evidence type="ECO:0000313" key="3">
    <source>
        <dbReference type="EMBL" id="GMI41957.1"/>
    </source>
</evidence>
<evidence type="ECO:0000256" key="2">
    <source>
        <dbReference type="SAM" id="MobiDB-lite"/>
    </source>
</evidence>